<sequence>MNPENLNAYRNRAFIYRKIGKPDLAKKDEEKSLRHIPDFRP</sequence>
<dbReference type="EMBL" id="BARS01032127">
    <property type="protein sequence ID" value="GAG25865.1"/>
    <property type="molecule type" value="Genomic_DNA"/>
</dbReference>
<reference evidence="1" key="1">
    <citation type="journal article" date="2014" name="Front. Microbiol.">
        <title>High frequency of phylogenetically diverse reductive dehalogenase-homologous genes in deep subseafloor sedimentary metagenomes.</title>
        <authorList>
            <person name="Kawai M."/>
            <person name="Futagami T."/>
            <person name="Toyoda A."/>
            <person name="Takaki Y."/>
            <person name="Nishi S."/>
            <person name="Hori S."/>
            <person name="Arai W."/>
            <person name="Tsubouchi T."/>
            <person name="Morono Y."/>
            <person name="Uchiyama I."/>
            <person name="Ito T."/>
            <person name="Fujiyama A."/>
            <person name="Inagaki F."/>
            <person name="Takami H."/>
        </authorList>
    </citation>
    <scope>NUCLEOTIDE SEQUENCE</scope>
    <source>
        <strain evidence="1">Expedition CK06-06</strain>
    </source>
</reference>
<dbReference type="AlphaFoldDB" id="X0W5M3"/>
<proteinExistence type="predicted"/>
<dbReference type="Gene3D" id="1.25.40.10">
    <property type="entry name" value="Tetratricopeptide repeat domain"/>
    <property type="match status" value="1"/>
</dbReference>
<organism evidence="1">
    <name type="scientific">marine sediment metagenome</name>
    <dbReference type="NCBI Taxonomy" id="412755"/>
    <lineage>
        <taxon>unclassified sequences</taxon>
        <taxon>metagenomes</taxon>
        <taxon>ecological metagenomes</taxon>
    </lineage>
</organism>
<gene>
    <name evidence="1" type="ORF">S01H1_49901</name>
</gene>
<name>X0W5M3_9ZZZZ</name>
<comment type="caution">
    <text evidence="1">The sequence shown here is derived from an EMBL/GenBank/DDBJ whole genome shotgun (WGS) entry which is preliminary data.</text>
</comment>
<evidence type="ECO:0000313" key="1">
    <source>
        <dbReference type="EMBL" id="GAG25865.1"/>
    </source>
</evidence>
<dbReference type="InterPro" id="IPR011990">
    <property type="entry name" value="TPR-like_helical_dom_sf"/>
</dbReference>
<accession>X0W5M3</accession>
<dbReference type="SUPFAM" id="SSF48452">
    <property type="entry name" value="TPR-like"/>
    <property type="match status" value="1"/>
</dbReference>
<protein>
    <submittedName>
        <fullName evidence="1">Uncharacterized protein</fullName>
    </submittedName>
</protein>